<evidence type="ECO:0000256" key="1">
    <source>
        <dbReference type="SAM" id="MobiDB-lite"/>
    </source>
</evidence>
<evidence type="ECO:0000256" key="2">
    <source>
        <dbReference type="SAM" id="SignalP"/>
    </source>
</evidence>
<feature type="chain" id="PRO_5019518076" evidence="2">
    <location>
        <begin position="23"/>
        <end position="95"/>
    </location>
</feature>
<feature type="signal peptide" evidence="2">
    <location>
        <begin position="1"/>
        <end position="22"/>
    </location>
</feature>
<sequence>MKTLIKTTLLLIVLGTALSCKKNEPVTEDPYATGTDSTETTIDTVGPNSDTTTVSGAGTTGATGEGSTGSGSAGTQQKGTTNINTDSTSTTKKGR</sequence>
<feature type="region of interest" description="Disordered" evidence="1">
    <location>
        <begin position="21"/>
        <end position="95"/>
    </location>
</feature>
<organism evidence="3 4">
    <name type="scientific">Flavobacterium cupreum</name>
    <dbReference type="NCBI Taxonomy" id="2133766"/>
    <lineage>
        <taxon>Bacteria</taxon>
        <taxon>Pseudomonadati</taxon>
        <taxon>Bacteroidota</taxon>
        <taxon>Flavobacteriia</taxon>
        <taxon>Flavobacteriales</taxon>
        <taxon>Flavobacteriaceae</taxon>
        <taxon>Flavobacterium</taxon>
    </lineage>
</organism>
<dbReference type="RefSeq" id="WP_127336395.1">
    <property type="nucleotide sequence ID" value="NZ_QWDM01000001.1"/>
</dbReference>
<reference evidence="4" key="1">
    <citation type="journal article" date="2019" name="Syst. Appl. Microbiol.">
        <title>Flavobacterium circumlabens sp. nov. and Flavobacterium cupreum sp. nov., two psychrotrophic species isolated from Antarctic environmental samples.</title>
        <authorList>
            <person name="Kralova S."/>
            <person name="Busse H.-J."/>
            <person name="Svec P."/>
            <person name="Maslanova I."/>
            <person name="Stankova E."/>
            <person name="Bartak M."/>
            <person name="Sedlacek I."/>
        </authorList>
    </citation>
    <scope>NUCLEOTIDE SEQUENCE [LARGE SCALE GENOMIC DNA]</scope>
    <source>
        <strain evidence="4">CCM 8825</strain>
    </source>
</reference>
<feature type="compositionally biased region" description="Gly residues" evidence="1">
    <location>
        <begin position="58"/>
        <end position="72"/>
    </location>
</feature>
<keyword evidence="2" id="KW-0732">Signal</keyword>
<proteinExistence type="predicted"/>
<accession>A0A434ACK6</accession>
<name>A0A434ACK6_9FLAO</name>
<dbReference type="EMBL" id="QWDM01000001">
    <property type="protein sequence ID" value="RUT72100.1"/>
    <property type="molecule type" value="Genomic_DNA"/>
</dbReference>
<feature type="compositionally biased region" description="Low complexity" evidence="1">
    <location>
        <begin position="73"/>
        <end position="95"/>
    </location>
</feature>
<gene>
    <name evidence="3" type="ORF">D0817_00290</name>
</gene>
<dbReference type="AlphaFoldDB" id="A0A434ACK6"/>
<evidence type="ECO:0000313" key="4">
    <source>
        <dbReference type="Proteomes" id="UP000288102"/>
    </source>
</evidence>
<comment type="caution">
    <text evidence="3">The sequence shown here is derived from an EMBL/GenBank/DDBJ whole genome shotgun (WGS) entry which is preliminary data.</text>
</comment>
<dbReference type="Proteomes" id="UP000288102">
    <property type="component" value="Unassembled WGS sequence"/>
</dbReference>
<dbReference type="PROSITE" id="PS51257">
    <property type="entry name" value="PROKAR_LIPOPROTEIN"/>
    <property type="match status" value="1"/>
</dbReference>
<keyword evidence="4" id="KW-1185">Reference proteome</keyword>
<evidence type="ECO:0000313" key="3">
    <source>
        <dbReference type="EMBL" id="RUT72100.1"/>
    </source>
</evidence>
<protein>
    <submittedName>
        <fullName evidence="3">Uncharacterized protein</fullName>
    </submittedName>
</protein>
<feature type="compositionally biased region" description="Low complexity" evidence="1">
    <location>
        <begin position="33"/>
        <end position="44"/>
    </location>
</feature>